<reference evidence="10 11" key="1">
    <citation type="journal article" date="2019" name="Int. J. Syst. Evol. Microbiol.">
        <title>The Global Catalogue of Microorganisms (GCM) 10K type strain sequencing project: providing services to taxonomists for standard genome sequencing and annotation.</title>
        <authorList>
            <consortium name="The Broad Institute Genomics Platform"/>
            <consortium name="The Broad Institute Genome Sequencing Center for Infectious Disease"/>
            <person name="Wu L."/>
            <person name="Ma J."/>
        </authorList>
    </citation>
    <scope>NUCLEOTIDE SEQUENCE [LARGE SCALE GENOMIC DNA]</scope>
    <source>
        <strain evidence="10 11">JCM 14283</strain>
    </source>
</reference>
<evidence type="ECO:0000259" key="9">
    <source>
        <dbReference type="Pfam" id="PF03176"/>
    </source>
</evidence>
<accession>A0ABN2TSJ1</accession>
<comment type="subcellular location">
    <subcellularLocation>
        <location evidence="1">Cell membrane</location>
        <topology evidence="1">Multi-pass membrane protein</topology>
    </subcellularLocation>
</comment>
<dbReference type="InterPro" id="IPR004869">
    <property type="entry name" value="MMPL_dom"/>
</dbReference>
<dbReference type="Proteomes" id="UP001501285">
    <property type="component" value="Unassembled WGS sequence"/>
</dbReference>
<evidence type="ECO:0000313" key="10">
    <source>
        <dbReference type="EMBL" id="GAA2019055.1"/>
    </source>
</evidence>
<feature type="domain" description="Membrane transport protein MMPL" evidence="9">
    <location>
        <begin position="2"/>
        <end position="42"/>
    </location>
</feature>
<evidence type="ECO:0000256" key="1">
    <source>
        <dbReference type="ARBA" id="ARBA00004651"/>
    </source>
</evidence>
<evidence type="ECO:0000256" key="2">
    <source>
        <dbReference type="ARBA" id="ARBA00010157"/>
    </source>
</evidence>
<comment type="similarity">
    <text evidence="2">Belongs to the resistance-nodulation-cell division (RND) (TC 2.A.6) family. MmpL subfamily.</text>
</comment>
<gene>
    <name evidence="10" type="ORF">GCM10009740_03880</name>
</gene>
<keyword evidence="6 8" id="KW-0472">Membrane</keyword>
<comment type="caution">
    <text evidence="10">The sequence shown here is derived from an EMBL/GenBank/DDBJ whole genome shotgun (WGS) entry which is preliminary data.</text>
</comment>
<keyword evidence="11" id="KW-1185">Reference proteome</keyword>
<dbReference type="EMBL" id="BAAANB010000001">
    <property type="protein sequence ID" value="GAA2019055.1"/>
    <property type="molecule type" value="Genomic_DNA"/>
</dbReference>
<organism evidence="10 11">
    <name type="scientific">Terrabacter terrae</name>
    <dbReference type="NCBI Taxonomy" id="318434"/>
    <lineage>
        <taxon>Bacteria</taxon>
        <taxon>Bacillati</taxon>
        <taxon>Actinomycetota</taxon>
        <taxon>Actinomycetes</taxon>
        <taxon>Micrococcales</taxon>
        <taxon>Intrasporangiaceae</taxon>
        <taxon>Terrabacter</taxon>
    </lineage>
</organism>
<keyword evidence="5 8" id="KW-1133">Transmembrane helix</keyword>
<feature type="compositionally biased region" description="Polar residues" evidence="7">
    <location>
        <begin position="71"/>
        <end position="80"/>
    </location>
</feature>
<evidence type="ECO:0000256" key="6">
    <source>
        <dbReference type="ARBA" id="ARBA00023136"/>
    </source>
</evidence>
<evidence type="ECO:0000256" key="8">
    <source>
        <dbReference type="SAM" id="Phobius"/>
    </source>
</evidence>
<name>A0ABN2TSJ1_9MICO</name>
<sequence length="80" mass="8606">MVLAQVGVIICVGVLLDTLVVRTLLVPAIAVVLGDRFWWPRRPHPTQDPVKGADAATRGRAPLEPVGAHNVGQTIDTPHR</sequence>
<dbReference type="PANTHER" id="PTHR33406:SF6">
    <property type="entry name" value="MEMBRANE PROTEIN YDGH-RELATED"/>
    <property type="match status" value="1"/>
</dbReference>
<keyword evidence="3" id="KW-1003">Cell membrane</keyword>
<dbReference type="PANTHER" id="PTHR33406">
    <property type="entry name" value="MEMBRANE PROTEIN MJ1562-RELATED"/>
    <property type="match status" value="1"/>
</dbReference>
<evidence type="ECO:0000256" key="4">
    <source>
        <dbReference type="ARBA" id="ARBA00022692"/>
    </source>
</evidence>
<dbReference type="Pfam" id="PF03176">
    <property type="entry name" value="MMPL"/>
    <property type="match status" value="1"/>
</dbReference>
<protein>
    <recommendedName>
        <fullName evidence="9">Membrane transport protein MMPL domain-containing protein</fullName>
    </recommendedName>
</protein>
<dbReference type="InterPro" id="IPR050545">
    <property type="entry name" value="Mycobact_MmpL"/>
</dbReference>
<evidence type="ECO:0000256" key="7">
    <source>
        <dbReference type="SAM" id="MobiDB-lite"/>
    </source>
</evidence>
<evidence type="ECO:0000256" key="5">
    <source>
        <dbReference type="ARBA" id="ARBA00022989"/>
    </source>
</evidence>
<evidence type="ECO:0000313" key="11">
    <source>
        <dbReference type="Proteomes" id="UP001501285"/>
    </source>
</evidence>
<evidence type="ECO:0000256" key="3">
    <source>
        <dbReference type="ARBA" id="ARBA00022475"/>
    </source>
</evidence>
<proteinExistence type="inferred from homology"/>
<feature type="transmembrane region" description="Helical" evidence="8">
    <location>
        <begin position="6"/>
        <end position="33"/>
    </location>
</feature>
<feature type="region of interest" description="Disordered" evidence="7">
    <location>
        <begin position="43"/>
        <end position="80"/>
    </location>
</feature>
<keyword evidence="4 8" id="KW-0812">Transmembrane</keyword>